<reference evidence="1 2" key="1">
    <citation type="submission" date="2012-08" db="EMBL/GenBank/DDBJ databases">
        <title>Oryza genome evolution.</title>
        <authorList>
            <person name="Wing R.A."/>
        </authorList>
    </citation>
    <scope>NUCLEOTIDE SEQUENCE</scope>
</reference>
<organism evidence="1 2">
    <name type="scientific">Leersia perrieri</name>
    <dbReference type="NCBI Taxonomy" id="77586"/>
    <lineage>
        <taxon>Eukaryota</taxon>
        <taxon>Viridiplantae</taxon>
        <taxon>Streptophyta</taxon>
        <taxon>Embryophyta</taxon>
        <taxon>Tracheophyta</taxon>
        <taxon>Spermatophyta</taxon>
        <taxon>Magnoliopsida</taxon>
        <taxon>Liliopsida</taxon>
        <taxon>Poales</taxon>
        <taxon>Poaceae</taxon>
        <taxon>BOP clade</taxon>
        <taxon>Oryzoideae</taxon>
        <taxon>Oryzeae</taxon>
        <taxon>Oryzinae</taxon>
        <taxon>Leersia</taxon>
    </lineage>
</organism>
<evidence type="ECO:0000313" key="2">
    <source>
        <dbReference type="Proteomes" id="UP000032180"/>
    </source>
</evidence>
<reference evidence="2" key="2">
    <citation type="submission" date="2013-12" db="EMBL/GenBank/DDBJ databases">
        <authorList>
            <person name="Yu Y."/>
            <person name="Lee S."/>
            <person name="de Baynast K."/>
            <person name="Wissotski M."/>
            <person name="Liu L."/>
            <person name="Talag J."/>
            <person name="Goicoechea J."/>
            <person name="Angelova A."/>
            <person name="Jetty R."/>
            <person name="Kudrna D."/>
            <person name="Golser W."/>
            <person name="Rivera L."/>
            <person name="Zhang J."/>
            <person name="Wing R."/>
        </authorList>
    </citation>
    <scope>NUCLEOTIDE SEQUENCE</scope>
</reference>
<name>A0A0D9V6E0_9ORYZ</name>
<dbReference type="Gramene" id="LPERR01G28280.1">
    <property type="protein sequence ID" value="LPERR01G28280.1"/>
    <property type="gene ID" value="LPERR01G28280"/>
</dbReference>
<protein>
    <submittedName>
        <fullName evidence="1">Uncharacterized protein</fullName>
    </submittedName>
</protein>
<keyword evidence="2" id="KW-1185">Reference proteome</keyword>
<reference evidence="1" key="3">
    <citation type="submission" date="2015-04" db="UniProtKB">
        <authorList>
            <consortium name="EnsemblPlants"/>
        </authorList>
    </citation>
    <scope>IDENTIFICATION</scope>
</reference>
<dbReference type="Proteomes" id="UP000032180">
    <property type="component" value="Chromosome 1"/>
</dbReference>
<accession>A0A0D9V6E0</accession>
<dbReference type="EnsemblPlants" id="LPERR01G28280.1">
    <property type="protein sequence ID" value="LPERR01G28280.1"/>
    <property type="gene ID" value="LPERR01G28280"/>
</dbReference>
<dbReference type="HOGENOM" id="CLU_2944992_0_0_1"/>
<evidence type="ECO:0000313" key="1">
    <source>
        <dbReference type="EnsemblPlants" id="LPERR01G28280.1"/>
    </source>
</evidence>
<sequence length="60" mass="7089">MEANTTRAYYSHFYHAPIDKFHQAIRAHPVLQECLFAKQIPRILRGQRRKPMDMALGIHN</sequence>
<proteinExistence type="predicted"/>
<dbReference type="AlphaFoldDB" id="A0A0D9V6E0"/>